<protein>
    <recommendedName>
        <fullName evidence="1">DUF6875 domain-containing protein</fullName>
    </recommendedName>
</protein>
<proteinExistence type="predicted"/>
<evidence type="ECO:0000259" key="1">
    <source>
        <dbReference type="Pfam" id="PF21780"/>
    </source>
</evidence>
<evidence type="ECO:0000313" key="2">
    <source>
        <dbReference type="EMBL" id="QXN95964.1"/>
    </source>
</evidence>
<dbReference type="Proteomes" id="UP000694257">
    <property type="component" value="Chromosome"/>
</dbReference>
<dbReference type="EMBL" id="CP078145">
    <property type="protein sequence ID" value="QXN95964.1"/>
    <property type="molecule type" value="Genomic_DNA"/>
</dbReference>
<dbReference type="InterPro" id="IPR049240">
    <property type="entry name" value="DUF6875"/>
</dbReference>
<reference evidence="2 3" key="1">
    <citation type="submission" date="2021-07" db="EMBL/GenBank/DDBJ databases">
        <title>Whole Genome Sequence of Nocardia Iowensis.</title>
        <authorList>
            <person name="Lamm A."/>
            <person name="Collins-Fairclough A.M."/>
            <person name="Bunk B."/>
            <person name="Sproer C."/>
        </authorList>
    </citation>
    <scope>NUCLEOTIDE SEQUENCE [LARGE SCALE GENOMIC DNA]</scope>
    <source>
        <strain evidence="2 3">NRRL 5646</strain>
    </source>
</reference>
<keyword evidence="3" id="KW-1185">Reference proteome</keyword>
<evidence type="ECO:0000313" key="3">
    <source>
        <dbReference type="Proteomes" id="UP000694257"/>
    </source>
</evidence>
<accession>A0ABX8S1S6</accession>
<feature type="domain" description="DUF6875" evidence="1">
    <location>
        <begin position="24"/>
        <end position="194"/>
    </location>
</feature>
<name>A0ABX8S1S6_NOCIO</name>
<gene>
    <name evidence="2" type="ORF">KV110_33845</name>
</gene>
<dbReference type="Pfam" id="PF21780">
    <property type="entry name" value="DUF6875"/>
    <property type="match status" value="1"/>
</dbReference>
<sequence>MAWRNVYDDPGEWARRNPDAAVLIRYLGDHLVQPHPELGRDGPVCPFVRHTMARHSLWAAVVPGGDEVTVEAMTAAVDDAFEVYRALRAEAGQDARMLTCVTSFPGLTRYATIDTVHLARKTAVVRQGLMLGQFYPGCGVSGLWNKDFHPLDAPLPMLVIRKMMNTDFPFLVERTEWLYSYLTQVAPDLPRRLRWSIAEHLKMTDVADDAITDLRVHSAGEHAR</sequence>
<organism evidence="2 3">
    <name type="scientific">Nocardia iowensis</name>
    <dbReference type="NCBI Taxonomy" id="204891"/>
    <lineage>
        <taxon>Bacteria</taxon>
        <taxon>Bacillati</taxon>
        <taxon>Actinomycetota</taxon>
        <taxon>Actinomycetes</taxon>
        <taxon>Mycobacteriales</taxon>
        <taxon>Nocardiaceae</taxon>
        <taxon>Nocardia</taxon>
    </lineage>
</organism>